<feature type="transmembrane region" description="Helical" evidence="1">
    <location>
        <begin position="12"/>
        <end position="31"/>
    </location>
</feature>
<keyword evidence="1" id="KW-1133">Transmembrane helix</keyword>
<dbReference type="Proteomes" id="UP001221142">
    <property type="component" value="Unassembled WGS sequence"/>
</dbReference>
<keyword evidence="1" id="KW-0812">Transmembrane</keyword>
<protein>
    <submittedName>
        <fullName evidence="2">Uncharacterized protein</fullName>
    </submittedName>
</protein>
<organism evidence="2 3">
    <name type="scientific">Roridomyces roridus</name>
    <dbReference type="NCBI Taxonomy" id="1738132"/>
    <lineage>
        <taxon>Eukaryota</taxon>
        <taxon>Fungi</taxon>
        <taxon>Dikarya</taxon>
        <taxon>Basidiomycota</taxon>
        <taxon>Agaricomycotina</taxon>
        <taxon>Agaricomycetes</taxon>
        <taxon>Agaricomycetidae</taxon>
        <taxon>Agaricales</taxon>
        <taxon>Marasmiineae</taxon>
        <taxon>Mycenaceae</taxon>
        <taxon>Roridomyces</taxon>
    </lineage>
</organism>
<name>A0AAD7BV40_9AGAR</name>
<comment type="caution">
    <text evidence="2">The sequence shown here is derived from an EMBL/GenBank/DDBJ whole genome shotgun (WGS) entry which is preliminary data.</text>
</comment>
<gene>
    <name evidence="2" type="ORF">FB45DRAFT_557831</name>
</gene>
<dbReference type="EMBL" id="JARKIF010000009">
    <property type="protein sequence ID" value="KAJ7631132.1"/>
    <property type="molecule type" value="Genomic_DNA"/>
</dbReference>
<evidence type="ECO:0000256" key="1">
    <source>
        <dbReference type="SAM" id="Phobius"/>
    </source>
</evidence>
<keyword evidence="1" id="KW-0472">Membrane</keyword>
<evidence type="ECO:0000313" key="3">
    <source>
        <dbReference type="Proteomes" id="UP001221142"/>
    </source>
</evidence>
<reference evidence="2" key="1">
    <citation type="submission" date="2023-03" db="EMBL/GenBank/DDBJ databases">
        <title>Massive genome expansion in bonnet fungi (Mycena s.s.) driven by repeated elements and novel gene families across ecological guilds.</title>
        <authorList>
            <consortium name="Lawrence Berkeley National Laboratory"/>
            <person name="Harder C.B."/>
            <person name="Miyauchi S."/>
            <person name="Viragh M."/>
            <person name="Kuo A."/>
            <person name="Thoen E."/>
            <person name="Andreopoulos B."/>
            <person name="Lu D."/>
            <person name="Skrede I."/>
            <person name="Drula E."/>
            <person name="Henrissat B."/>
            <person name="Morin E."/>
            <person name="Kohler A."/>
            <person name="Barry K."/>
            <person name="LaButti K."/>
            <person name="Morin E."/>
            <person name="Salamov A."/>
            <person name="Lipzen A."/>
            <person name="Mereny Z."/>
            <person name="Hegedus B."/>
            <person name="Baldrian P."/>
            <person name="Stursova M."/>
            <person name="Weitz H."/>
            <person name="Taylor A."/>
            <person name="Grigoriev I.V."/>
            <person name="Nagy L.G."/>
            <person name="Martin F."/>
            <person name="Kauserud H."/>
        </authorList>
    </citation>
    <scope>NUCLEOTIDE SEQUENCE</scope>
    <source>
        <strain evidence="2">9284</strain>
    </source>
</reference>
<sequence length="87" mass="9856">MYPYSLCCFPTHIVSSTLCFPLTMSLAVLCYRTPLYNQKCNVIFQALFKPSFAQIGTQCVEPVFTLAVFTLARARRPPRSIRDTGDK</sequence>
<accession>A0AAD7BV40</accession>
<evidence type="ECO:0000313" key="2">
    <source>
        <dbReference type="EMBL" id="KAJ7631132.1"/>
    </source>
</evidence>
<keyword evidence="3" id="KW-1185">Reference proteome</keyword>
<proteinExistence type="predicted"/>
<dbReference type="AlphaFoldDB" id="A0AAD7BV40"/>